<proteinExistence type="predicted"/>
<dbReference type="PANTHER" id="PTHR13847">
    <property type="entry name" value="SARCOSINE DEHYDROGENASE-RELATED"/>
    <property type="match status" value="1"/>
</dbReference>
<evidence type="ECO:0000259" key="2">
    <source>
        <dbReference type="Pfam" id="PF01266"/>
    </source>
</evidence>
<keyword evidence="4" id="KW-1185">Reference proteome</keyword>
<comment type="caution">
    <text evidence="3">The sequence shown here is derived from an EMBL/GenBank/DDBJ whole genome shotgun (WGS) entry which is preliminary data.</text>
</comment>
<keyword evidence="1" id="KW-0560">Oxidoreductase</keyword>
<reference evidence="4" key="1">
    <citation type="journal article" date="2019" name="Int. J. Syst. Evol. Microbiol.">
        <title>The Global Catalogue of Microorganisms (GCM) 10K type strain sequencing project: providing services to taxonomists for standard genome sequencing and annotation.</title>
        <authorList>
            <consortium name="The Broad Institute Genomics Platform"/>
            <consortium name="The Broad Institute Genome Sequencing Center for Infectious Disease"/>
            <person name="Wu L."/>
            <person name="Ma J."/>
        </authorList>
    </citation>
    <scope>NUCLEOTIDE SEQUENCE [LARGE SCALE GENOMIC DNA]</scope>
    <source>
        <strain evidence="4">CGMCC 1.15472</strain>
    </source>
</reference>
<evidence type="ECO:0000256" key="1">
    <source>
        <dbReference type="ARBA" id="ARBA00023002"/>
    </source>
</evidence>
<evidence type="ECO:0000313" key="4">
    <source>
        <dbReference type="Proteomes" id="UP000632322"/>
    </source>
</evidence>
<dbReference type="Pfam" id="PF01266">
    <property type="entry name" value="DAO"/>
    <property type="match status" value="1"/>
</dbReference>
<dbReference type="Gene3D" id="3.30.9.10">
    <property type="entry name" value="D-Amino Acid Oxidase, subunit A, domain 2"/>
    <property type="match status" value="1"/>
</dbReference>
<evidence type="ECO:0000313" key="3">
    <source>
        <dbReference type="EMBL" id="GGC40378.1"/>
    </source>
</evidence>
<feature type="domain" description="FAD dependent oxidoreductase" evidence="2">
    <location>
        <begin position="2"/>
        <end position="347"/>
    </location>
</feature>
<sequence length="381" mass="41835">MKILVVGAGVLGLTTAFNLVEDGHDVTIVDKTGPYAQASSRSFAWINANHKLPAEYHRLNRAGIAAHEEFQRRFASHGTWFHQHGCIMFDSTPDKATGYDERFTESAEFDYPVERIDSDRLRELEPAVSWPTDSGLFFPLEAHLDNEAFGSLVESFLEEADVTPEVAEVVRVDTNADGASAEFADGDTRNFDQVIIAAGADSGAIAFRSGLLLPVADLSQPGPRTHSLLGVTVPTDVSLSRIIISDKINVRPRHDGSMFVQIPSVEARTEEGESPELLDEVRVVMEAELQALFGKRIPVSRVIFSGRSFPEDGLSIVGYLDEHHRAYSLVTHSGMTMAPLLGRLVADEVRGDSSHLLSTFRPSRFTKGITQESPTNFIGRQ</sequence>
<dbReference type="PANTHER" id="PTHR13847:SF289">
    <property type="entry name" value="GLYCINE OXIDASE"/>
    <property type="match status" value="1"/>
</dbReference>
<protein>
    <submittedName>
        <fullName evidence="3">FAD-dependent oxidoreductase</fullName>
    </submittedName>
</protein>
<accession>A0ABQ1MIL1</accession>
<dbReference type="InterPro" id="IPR036188">
    <property type="entry name" value="FAD/NAD-bd_sf"/>
</dbReference>
<dbReference type="EMBL" id="BMJG01000008">
    <property type="protein sequence ID" value="GGC40378.1"/>
    <property type="molecule type" value="Genomic_DNA"/>
</dbReference>
<gene>
    <name evidence="3" type="ORF">GCM10010974_23530</name>
</gene>
<dbReference type="Proteomes" id="UP000632322">
    <property type="component" value="Unassembled WGS sequence"/>
</dbReference>
<dbReference type="InterPro" id="IPR006076">
    <property type="entry name" value="FAD-dep_OxRdtase"/>
</dbReference>
<dbReference type="Gene3D" id="3.50.50.60">
    <property type="entry name" value="FAD/NAD(P)-binding domain"/>
    <property type="match status" value="1"/>
</dbReference>
<name>A0ABQ1MIL1_9MICO</name>
<dbReference type="RefSeq" id="WP_181271699.1">
    <property type="nucleotide sequence ID" value="NZ_BMJG01000008.1"/>
</dbReference>
<organism evidence="3 4">
    <name type="scientific">Brevibacterium sediminis</name>
    <dbReference type="NCBI Taxonomy" id="1857024"/>
    <lineage>
        <taxon>Bacteria</taxon>
        <taxon>Bacillati</taxon>
        <taxon>Actinomycetota</taxon>
        <taxon>Actinomycetes</taxon>
        <taxon>Micrococcales</taxon>
        <taxon>Brevibacteriaceae</taxon>
        <taxon>Brevibacterium</taxon>
    </lineage>
</organism>
<dbReference type="SUPFAM" id="SSF51905">
    <property type="entry name" value="FAD/NAD(P)-binding domain"/>
    <property type="match status" value="1"/>
</dbReference>